<dbReference type="InterPro" id="IPR036097">
    <property type="entry name" value="HisK_dim/P_sf"/>
</dbReference>
<evidence type="ECO:0000256" key="3">
    <source>
        <dbReference type="ARBA" id="ARBA00012438"/>
    </source>
</evidence>
<dbReference type="GO" id="GO:0000155">
    <property type="term" value="F:phosphorelay sensor kinase activity"/>
    <property type="evidence" value="ECO:0007669"/>
    <property type="project" value="InterPro"/>
</dbReference>
<feature type="transmembrane region" description="Helical" evidence="8">
    <location>
        <begin position="61"/>
        <end position="80"/>
    </location>
</feature>
<dbReference type="EMBL" id="JAEINH010000004">
    <property type="protein sequence ID" value="MBI9114697.1"/>
    <property type="molecule type" value="Genomic_DNA"/>
</dbReference>
<keyword evidence="8" id="KW-0472">Membrane</keyword>
<dbReference type="PROSITE" id="PS50109">
    <property type="entry name" value="HIS_KIN"/>
    <property type="match status" value="1"/>
</dbReference>
<feature type="transmembrane region" description="Helical" evidence="8">
    <location>
        <begin position="110"/>
        <end position="126"/>
    </location>
</feature>
<keyword evidence="4" id="KW-0597">Phosphoprotein</keyword>
<keyword evidence="8" id="KW-0812">Transmembrane</keyword>
<dbReference type="SUPFAM" id="SSF55874">
    <property type="entry name" value="ATPase domain of HSP90 chaperone/DNA topoisomerase II/histidine kinase"/>
    <property type="match status" value="1"/>
</dbReference>
<dbReference type="GO" id="GO:0005886">
    <property type="term" value="C:plasma membrane"/>
    <property type="evidence" value="ECO:0007669"/>
    <property type="project" value="UniProtKB-SubCell"/>
</dbReference>
<dbReference type="AlphaFoldDB" id="A0A934IA43"/>
<dbReference type="SMART" id="SM00388">
    <property type="entry name" value="HisKA"/>
    <property type="match status" value="1"/>
</dbReference>
<evidence type="ECO:0000259" key="9">
    <source>
        <dbReference type="PROSITE" id="PS50109"/>
    </source>
</evidence>
<keyword evidence="5" id="KW-0808">Transferase</keyword>
<dbReference type="EC" id="2.7.13.3" evidence="3"/>
<dbReference type="PRINTS" id="PR00344">
    <property type="entry name" value="BCTRLSENSOR"/>
</dbReference>
<reference evidence="10" key="1">
    <citation type="submission" date="2020-12" db="EMBL/GenBank/DDBJ databases">
        <title>Sanguibacter suaedae sp. nov., isolated from Suaeda aralocaspica.</title>
        <authorList>
            <person name="Ma Q."/>
        </authorList>
    </citation>
    <scope>NUCLEOTIDE SEQUENCE</scope>
    <source>
        <strain evidence="10">YZGR15</strain>
    </source>
</reference>
<feature type="domain" description="Histidine kinase" evidence="9">
    <location>
        <begin position="336"/>
        <end position="557"/>
    </location>
</feature>
<dbReference type="Gene3D" id="3.30.450.20">
    <property type="entry name" value="PAS domain"/>
    <property type="match status" value="1"/>
</dbReference>
<dbReference type="SMART" id="SM00387">
    <property type="entry name" value="HATPase_c"/>
    <property type="match status" value="1"/>
</dbReference>
<evidence type="ECO:0000313" key="11">
    <source>
        <dbReference type="Proteomes" id="UP000602087"/>
    </source>
</evidence>
<keyword evidence="6 10" id="KW-0418">Kinase</keyword>
<evidence type="ECO:0000256" key="7">
    <source>
        <dbReference type="ARBA" id="ARBA00023012"/>
    </source>
</evidence>
<feature type="transmembrane region" description="Helical" evidence="8">
    <location>
        <begin position="35"/>
        <end position="55"/>
    </location>
</feature>
<evidence type="ECO:0000256" key="2">
    <source>
        <dbReference type="ARBA" id="ARBA00004236"/>
    </source>
</evidence>
<dbReference type="CDD" id="cd00082">
    <property type="entry name" value="HisKA"/>
    <property type="match status" value="1"/>
</dbReference>
<dbReference type="Gene3D" id="3.30.565.10">
    <property type="entry name" value="Histidine kinase-like ATPase, C-terminal domain"/>
    <property type="match status" value="1"/>
</dbReference>
<feature type="transmembrane region" description="Helical" evidence="8">
    <location>
        <begin position="133"/>
        <end position="153"/>
    </location>
</feature>
<comment type="caution">
    <text evidence="10">The sequence shown here is derived from an EMBL/GenBank/DDBJ whole genome shotgun (WGS) entry which is preliminary data.</text>
</comment>
<dbReference type="InterPro" id="IPR003594">
    <property type="entry name" value="HATPase_dom"/>
</dbReference>
<evidence type="ECO:0000256" key="8">
    <source>
        <dbReference type="SAM" id="Phobius"/>
    </source>
</evidence>
<organism evidence="10 11">
    <name type="scientific">Sanguibacter suaedae</name>
    <dbReference type="NCBI Taxonomy" id="2795737"/>
    <lineage>
        <taxon>Bacteria</taxon>
        <taxon>Bacillati</taxon>
        <taxon>Actinomycetota</taxon>
        <taxon>Actinomycetes</taxon>
        <taxon>Micrococcales</taxon>
        <taxon>Sanguibacteraceae</taxon>
        <taxon>Sanguibacter</taxon>
    </lineage>
</organism>
<dbReference type="PANTHER" id="PTHR43711">
    <property type="entry name" value="TWO-COMPONENT HISTIDINE KINASE"/>
    <property type="match status" value="1"/>
</dbReference>
<comment type="subcellular location">
    <subcellularLocation>
        <location evidence="2">Cell membrane</location>
    </subcellularLocation>
</comment>
<dbReference type="RefSeq" id="WP_198733249.1">
    <property type="nucleotide sequence ID" value="NZ_JAEINH010000004.1"/>
</dbReference>
<dbReference type="Pfam" id="PF02518">
    <property type="entry name" value="HATPase_c"/>
    <property type="match status" value="1"/>
</dbReference>
<dbReference type="InterPro" id="IPR036890">
    <property type="entry name" value="HATPase_C_sf"/>
</dbReference>
<evidence type="ECO:0000256" key="5">
    <source>
        <dbReference type="ARBA" id="ARBA00022679"/>
    </source>
</evidence>
<dbReference type="PANTHER" id="PTHR43711:SF1">
    <property type="entry name" value="HISTIDINE KINASE 1"/>
    <property type="match status" value="1"/>
</dbReference>
<dbReference type="Pfam" id="PF00512">
    <property type="entry name" value="HisKA"/>
    <property type="match status" value="1"/>
</dbReference>
<protein>
    <recommendedName>
        <fullName evidence="3">histidine kinase</fullName>
        <ecNumber evidence="3">2.7.13.3</ecNumber>
    </recommendedName>
</protein>
<feature type="transmembrane region" description="Helical" evidence="8">
    <location>
        <begin position="159"/>
        <end position="180"/>
    </location>
</feature>
<name>A0A934IA43_9MICO</name>
<evidence type="ECO:0000256" key="4">
    <source>
        <dbReference type="ARBA" id="ARBA00022553"/>
    </source>
</evidence>
<dbReference type="InterPro" id="IPR004358">
    <property type="entry name" value="Sig_transdc_His_kin-like_C"/>
</dbReference>
<keyword evidence="11" id="KW-1185">Reference proteome</keyword>
<sequence length="562" mass="60919">MGDLSADGDLDPGVYERLTRAVGRSPRAAVSAHQIPFALTFTIVSIAVGIFATHLFLDPAYMAGFAVAAVASLLAFAVPWKSLRSPYALLIPTLDYVAIGLARHAVLQEIATLGLLVVFPVVWLATAYRWRGVAIATLASFLVLLVPDVLVGSTTGLQFALRILMLPFIVLMMGGTVAILTEHWRRQSVLLTAQERASRKTSALLETVLNTVEIGLLTVDSDGNDVLYNRKLRDIHALASPNDNPDPTERGHVLFQLDGETPVPPEERPVMRAIRGEMVTDFRMWVGDDRMERRAISVTSRPIFADDGTPDGSVIAFYDITDILNAMTAKDSFVATVSHELRTPLTSIIGYLELIQDGHEDGDYELPGSVLTDMTVISRNAEQLLMLVSDLLTTAQAESGALRFRMSDVRIDQLVERAVESFRPRADTAGITIKQNIDPTPTQHADHARISQVIDNLLSNAVKYTERGGTVRVIVHADETGATITVSDTGIGMDAHDLTNLFTKFFRADSARDAAIPGVGLGLVITKAIVNGHHGDIDVQSVLGVGTTVRVTLPRVTPGRGH</sequence>
<comment type="catalytic activity">
    <reaction evidence="1">
        <text>ATP + protein L-histidine = ADP + protein N-phospho-L-histidine.</text>
        <dbReference type="EC" id="2.7.13.3"/>
    </reaction>
</comment>
<dbReference type="Gene3D" id="1.10.287.130">
    <property type="match status" value="1"/>
</dbReference>
<keyword evidence="7" id="KW-0902">Two-component regulatory system</keyword>
<dbReference type="InterPro" id="IPR005467">
    <property type="entry name" value="His_kinase_dom"/>
</dbReference>
<dbReference type="InterPro" id="IPR035965">
    <property type="entry name" value="PAS-like_dom_sf"/>
</dbReference>
<dbReference type="InterPro" id="IPR003661">
    <property type="entry name" value="HisK_dim/P_dom"/>
</dbReference>
<dbReference type="Proteomes" id="UP000602087">
    <property type="component" value="Unassembled WGS sequence"/>
</dbReference>
<accession>A0A934IA43</accession>
<dbReference type="FunFam" id="3.30.565.10:FF:000006">
    <property type="entry name" value="Sensor histidine kinase WalK"/>
    <property type="match status" value="1"/>
</dbReference>
<proteinExistence type="predicted"/>
<dbReference type="InterPro" id="IPR050736">
    <property type="entry name" value="Sensor_HK_Regulatory"/>
</dbReference>
<evidence type="ECO:0000256" key="6">
    <source>
        <dbReference type="ARBA" id="ARBA00022777"/>
    </source>
</evidence>
<keyword evidence="8" id="KW-1133">Transmembrane helix</keyword>
<dbReference type="SUPFAM" id="SSF47384">
    <property type="entry name" value="Homodimeric domain of signal transducing histidine kinase"/>
    <property type="match status" value="1"/>
</dbReference>
<evidence type="ECO:0000256" key="1">
    <source>
        <dbReference type="ARBA" id="ARBA00000085"/>
    </source>
</evidence>
<evidence type="ECO:0000313" key="10">
    <source>
        <dbReference type="EMBL" id="MBI9114697.1"/>
    </source>
</evidence>
<gene>
    <name evidence="10" type="ORF">JAV76_06695</name>
</gene>
<dbReference type="SUPFAM" id="SSF55785">
    <property type="entry name" value="PYP-like sensor domain (PAS domain)"/>
    <property type="match status" value="1"/>
</dbReference>